<dbReference type="Gene3D" id="2.130.10.30">
    <property type="entry name" value="Regulator of chromosome condensation 1/beta-lactamase-inhibitor protein II"/>
    <property type="match status" value="1"/>
</dbReference>
<sequence length="347" mass="38821">MWKVTQFPLSSEYGYIKTDQVFLGWKQILAYCNGSLKDLVSGIEIFKGSLDDCSLSRDYCAFVELARCRIIGLYDKSVVDVPISNVQQVSMLERDRVALRTQTDVAIYDLKAKSMIKSWPLRCSQISAGFDHLLALTSDGAVYCWGDGFRGQQGSGELVSSEDLVPVEALEEVNIVEVAAGGWHCSALSQRGFMYQWGWNQHNQIDGPLEKDHRLIRSGGKQTVIASPTLQNTGDQRVIAVACGSRHSVALDKCGRILTWGWNEYGQCDLNNLPLQKASTEKNISTDNDKTSSFSDDGTNVGVCGDQSRMERRRETKFVCNNDTERNENVRKAKRIRAAFWTTAVQY</sequence>
<reference evidence="3" key="1">
    <citation type="submission" date="2021-01" db="UniProtKB">
        <authorList>
            <consortium name="EnsemblMetazoa"/>
        </authorList>
    </citation>
    <scope>IDENTIFICATION</scope>
</reference>
<feature type="repeat" description="RCC1" evidence="1">
    <location>
        <begin position="140"/>
        <end position="191"/>
    </location>
</feature>
<dbReference type="Proteomes" id="UP000594260">
    <property type="component" value="Unplaced"/>
</dbReference>
<dbReference type="PROSITE" id="PS00626">
    <property type="entry name" value="RCC1_2"/>
    <property type="match status" value="2"/>
</dbReference>
<dbReference type="PANTHER" id="PTHR46849:SF1">
    <property type="entry name" value="RCC1 DOMAIN-CONTAINING PROTEIN 1"/>
    <property type="match status" value="1"/>
</dbReference>
<evidence type="ECO:0000256" key="2">
    <source>
        <dbReference type="SAM" id="MobiDB-lite"/>
    </source>
</evidence>
<name>A0A7M7J1Y2_VARDE</name>
<dbReference type="PROSITE" id="PS50012">
    <property type="entry name" value="RCC1_3"/>
    <property type="match status" value="2"/>
</dbReference>
<dbReference type="InterPro" id="IPR009091">
    <property type="entry name" value="RCC1/BLIP-II"/>
</dbReference>
<dbReference type="RefSeq" id="XP_022645797.1">
    <property type="nucleotide sequence ID" value="XM_022790062.1"/>
</dbReference>
<organism evidence="3 4">
    <name type="scientific">Varroa destructor</name>
    <name type="common">Honeybee mite</name>
    <dbReference type="NCBI Taxonomy" id="109461"/>
    <lineage>
        <taxon>Eukaryota</taxon>
        <taxon>Metazoa</taxon>
        <taxon>Ecdysozoa</taxon>
        <taxon>Arthropoda</taxon>
        <taxon>Chelicerata</taxon>
        <taxon>Arachnida</taxon>
        <taxon>Acari</taxon>
        <taxon>Parasitiformes</taxon>
        <taxon>Mesostigmata</taxon>
        <taxon>Gamasina</taxon>
        <taxon>Dermanyssoidea</taxon>
        <taxon>Varroidae</taxon>
        <taxon>Varroa</taxon>
    </lineage>
</organism>
<keyword evidence="4" id="KW-1185">Reference proteome</keyword>
<proteinExistence type="predicted"/>
<protein>
    <submittedName>
        <fullName evidence="3">Uncharacterized protein</fullName>
    </submittedName>
</protein>
<dbReference type="PRINTS" id="PR00633">
    <property type="entry name" value="RCCNDNSATION"/>
</dbReference>
<accession>A0A7M7J1Y2</accession>
<evidence type="ECO:0000313" key="3">
    <source>
        <dbReference type="EnsemblMetazoa" id="XP_022645797"/>
    </source>
</evidence>
<dbReference type="SUPFAM" id="SSF50985">
    <property type="entry name" value="RCC1/BLIP-II"/>
    <property type="match status" value="1"/>
</dbReference>
<dbReference type="AlphaFoldDB" id="A0A7M7J1Y2"/>
<dbReference type="Pfam" id="PF13540">
    <property type="entry name" value="RCC1_2"/>
    <property type="match status" value="2"/>
</dbReference>
<feature type="repeat" description="RCC1" evidence="1">
    <location>
        <begin position="192"/>
        <end position="254"/>
    </location>
</feature>
<dbReference type="GeneID" id="111243852"/>
<feature type="compositionally biased region" description="Polar residues" evidence="2">
    <location>
        <begin position="283"/>
        <end position="298"/>
    </location>
</feature>
<dbReference type="EnsemblMetazoa" id="XM_022790062">
    <property type="protein sequence ID" value="XP_022645797"/>
    <property type="gene ID" value="LOC111243852"/>
</dbReference>
<evidence type="ECO:0000313" key="4">
    <source>
        <dbReference type="Proteomes" id="UP000594260"/>
    </source>
</evidence>
<evidence type="ECO:0000256" key="1">
    <source>
        <dbReference type="PROSITE-ProRule" id="PRU00235"/>
    </source>
</evidence>
<dbReference type="InterPro" id="IPR052830">
    <property type="entry name" value="RCC1_domain-containing"/>
</dbReference>
<dbReference type="InterPro" id="IPR000408">
    <property type="entry name" value="Reg_chr_condens"/>
</dbReference>
<dbReference type="PANTHER" id="PTHR46849">
    <property type="entry name" value="RCC1 DOMAIN-CONTAINING PROTEIN 1"/>
    <property type="match status" value="1"/>
</dbReference>
<feature type="region of interest" description="Disordered" evidence="2">
    <location>
        <begin position="283"/>
        <end position="305"/>
    </location>
</feature>